<feature type="transmembrane region" description="Helical" evidence="9">
    <location>
        <begin position="280"/>
        <end position="297"/>
    </location>
</feature>
<evidence type="ECO:0000256" key="8">
    <source>
        <dbReference type="ARBA" id="ARBA00047690"/>
    </source>
</evidence>
<evidence type="ECO:0000256" key="9">
    <source>
        <dbReference type="HAMAP-Rule" id="MF_00154"/>
    </source>
</evidence>
<keyword evidence="6 9" id="KW-0350">Heme biosynthesis</keyword>
<dbReference type="InterPro" id="IPR000537">
    <property type="entry name" value="UbiA_prenyltransferase"/>
</dbReference>
<comment type="function">
    <text evidence="9">Converts heme B (protoheme IX) to heme O by substitution of the vinyl group on carbon 2 of heme B porphyrin ring with a hydroxyethyl farnesyl side group.</text>
</comment>
<dbReference type="Pfam" id="PF01040">
    <property type="entry name" value="UbiA"/>
    <property type="match status" value="1"/>
</dbReference>
<accession>A0A9X2SZ86</accession>
<comment type="caution">
    <text evidence="10">The sequence shown here is derived from an EMBL/GenBank/DDBJ whole genome shotgun (WGS) entry which is preliminary data.</text>
</comment>
<dbReference type="EC" id="2.5.1.141" evidence="9"/>
<organism evidence="10 11">
    <name type="scientific">Aquiflexum gelatinilyticum</name>
    <dbReference type="NCBI Taxonomy" id="2961943"/>
    <lineage>
        <taxon>Bacteria</taxon>
        <taxon>Pseudomonadati</taxon>
        <taxon>Bacteroidota</taxon>
        <taxon>Cytophagia</taxon>
        <taxon>Cytophagales</taxon>
        <taxon>Cyclobacteriaceae</taxon>
        <taxon>Aquiflexum</taxon>
    </lineage>
</organism>
<sequence length="300" mass="33177">MRTINISENSITDFLMLRVGAYNDLIKFRLSALVTFSAVFGFILGDSGVIFSWGKFFALMVGGFLISGASGAANEIWERDIDKLMKRTENRPLPLNLISLKEAYWFTSIIALIGISILWIFTNPLTTLLGVLSMVLYVFVYTPLKRVGPIAVFVGAIPGAMPPLLGWTAATGVISHEALIIFGIQFIWQFPHFWAIAWVSDEDYKKAGFKLLPSGGQKDLNTAIQIMIYTLFLLPLGLLPTYFGLTGINSGIVATICGVLFLAQTFSLMKDCSRKSALKIMFGSFLYLPIVQIAYLLDKV</sequence>
<evidence type="ECO:0000256" key="2">
    <source>
        <dbReference type="ARBA" id="ARBA00022475"/>
    </source>
</evidence>
<evidence type="ECO:0000256" key="4">
    <source>
        <dbReference type="ARBA" id="ARBA00022692"/>
    </source>
</evidence>
<dbReference type="GO" id="GO:0006784">
    <property type="term" value="P:heme A biosynthetic process"/>
    <property type="evidence" value="ECO:0007669"/>
    <property type="project" value="TreeGrafter"/>
</dbReference>
<comment type="subcellular location">
    <subcellularLocation>
        <location evidence="9">Cell membrane</location>
        <topology evidence="9">Multi-pass membrane protein</topology>
    </subcellularLocation>
    <subcellularLocation>
        <location evidence="1">Membrane</location>
        <topology evidence="1">Multi-pass membrane protein</topology>
    </subcellularLocation>
</comment>
<comment type="similarity">
    <text evidence="9">Belongs to the UbiA prenyltransferase family. Protoheme IX farnesyltransferase subfamily.</text>
</comment>
<dbReference type="PROSITE" id="PS00943">
    <property type="entry name" value="UBIA"/>
    <property type="match status" value="1"/>
</dbReference>
<dbReference type="GO" id="GO:0048034">
    <property type="term" value="P:heme O biosynthetic process"/>
    <property type="evidence" value="ECO:0007669"/>
    <property type="project" value="UniProtKB-UniRule"/>
</dbReference>
<feature type="transmembrane region" description="Helical" evidence="9">
    <location>
        <begin position="248"/>
        <end position="268"/>
    </location>
</feature>
<evidence type="ECO:0000256" key="6">
    <source>
        <dbReference type="ARBA" id="ARBA00023133"/>
    </source>
</evidence>
<keyword evidence="2 9" id="KW-1003">Cell membrane</keyword>
<feature type="transmembrane region" description="Helical" evidence="9">
    <location>
        <begin position="127"/>
        <end position="144"/>
    </location>
</feature>
<evidence type="ECO:0000256" key="7">
    <source>
        <dbReference type="ARBA" id="ARBA00023136"/>
    </source>
</evidence>
<keyword evidence="7 9" id="KW-0472">Membrane</keyword>
<dbReference type="NCBIfam" id="TIGR01473">
    <property type="entry name" value="cyoE_ctaB"/>
    <property type="match status" value="1"/>
</dbReference>
<dbReference type="HAMAP" id="MF_00154">
    <property type="entry name" value="CyoE_CtaB"/>
    <property type="match status" value="1"/>
</dbReference>
<comment type="miscellaneous">
    <text evidence="9">Carbon 2 of the heme B porphyrin ring is defined according to the Fischer nomenclature.</text>
</comment>
<proteinExistence type="inferred from homology"/>
<evidence type="ECO:0000256" key="1">
    <source>
        <dbReference type="ARBA" id="ARBA00004141"/>
    </source>
</evidence>
<dbReference type="Proteomes" id="UP001142175">
    <property type="component" value="Unassembled WGS sequence"/>
</dbReference>
<feature type="transmembrane region" description="Helical" evidence="9">
    <location>
        <begin position="151"/>
        <end position="174"/>
    </location>
</feature>
<protein>
    <recommendedName>
        <fullName evidence="9">Protoheme IX farnesyltransferase</fullName>
        <ecNumber evidence="9">2.5.1.141</ecNumber>
    </recommendedName>
    <alternativeName>
        <fullName evidence="9">Heme B farnesyltransferase</fullName>
    </alternativeName>
    <alternativeName>
        <fullName evidence="9">Heme O synthase</fullName>
    </alternativeName>
</protein>
<gene>
    <name evidence="10" type="primary">cyoE</name>
    <name evidence="9" type="synonym">ctaB</name>
    <name evidence="10" type="ORF">NU887_15100</name>
</gene>
<feature type="transmembrane region" description="Helical" evidence="9">
    <location>
        <begin position="56"/>
        <end position="77"/>
    </location>
</feature>
<keyword evidence="11" id="KW-1185">Reference proteome</keyword>
<evidence type="ECO:0000313" key="10">
    <source>
        <dbReference type="EMBL" id="MCR9016367.1"/>
    </source>
</evidence>
<dbReference type="AlphaFoldDB" id="A0A9X2SZ86"/>
<comment type="pathway">
    <text evidence="9">Porphyrin-containing compound metabolism; heme O biosynthesis; heme O from protoheme: step 1/1.</text>
</comment>
<name>A0A9X2SZ86_9BACT</name>
<comment type="catalytic activity">
    <reaction evidence="8 9">
        <text>heme b + (2E,6E)-farnesyl diphosphate + H2O = Fe(II)-heme o + diphosphate</text>
        <dbReference type="Rhea" id="RHEA:28070"/>
        <dbReference type="ChEBI" id="CHEBI:15377"/>
        <dbReference type="ChEBI" id="CHEBI:33019"/>
        <dbReference type="ChEBI" id="CHEBI:60344"/>
        <dbReference type="ChEBI" id="CHEBI:60530"/>
        <dbReference type="ChEBI" id="CHEBI:175763"/>
        <dbReference type="EC" id="2.5.1.141"/>
    </reaction>
</comment>
<dbReference type="CDD" id="cd13957">
    <property type="entry name" value="PT_UbiA_Cox10"/>
    <property type="match status" value="1"/>
</dbReference>
<feature type="transmembrane region" description="Helical" evidence="9">
    <location>
        <begin position="220"/>
        <end position="242"/>
    </location>
</feature>
<evidence type="ECO:0000313" key="11">
    <source>
        <dbReference type="Proteomes" id="UP001142175"/>
    </source>
</evidence>
<dbReference type="InterPro" id="IPR044878">
    <property type="entry name" value="UbiA_sf"/>
</dbReference>
<feature type="transmembrane region" description="Helical" evidence="9">
    <location>
        <begin position="26"/>
        <end position="44"/>
    </location>
</feature>
<dbReference type="PANTHER" id="PTHR43448:SF2">
    <property type="entry name" value="PROTOHEME IX FARNESYLTRANSFERASE, MITOCHONDRIAL"/>
    <property type="match status" value="1"/>
</dbReference>
<dbReference type="InterPro" id="IPR006369">
    <property type="entry name" value="Protohaem_IX_farnesylTrfase"/>
</dbReference>
<keyword evidence="3 9" id="KW-0808">Transferase</keyword>
<evidence type="ECO:0000256" key="5">
    <source>
        <dbReference type="ARBA" id="ARBA00022989"/>
    </source>
</evidence>
<dbReference type="GO" id="GO:0008495">
    <property type="term" value="F:protoheme IX farnesyltransferase activity"/>
    <property type="evidence" value="ECO:0007669"/>
    <property type="project" value="UniProtKB-UniRule"/>
</dbReference>
<evidence type="ECO:0000256" key="3">
    <source>
        <dbReference type="ARBA" id="ARBA00022679"/>
    </source>
</evidence>
<feature type="transmembrane region" description="Helical" evidence="9">
    <location>
        <begin position="103"/>
        <end position="121"/>
    </location>
</feature>
<dbReference type="GO" id="GO:0005886">
    <property type="term" value="C:plasma membrane"/>
    <property type="evidence" value="ECO:0007669"/>
    <property type="project" value="UniProtKB-SubCell"/>
</dbReference>
<dbReference type="Gene3D" id="1.10.357.140">
    <property type="entry name" value="UbiA prenyltransferase"/>
    <property type="match status" value="1"/>
</dbReference>
<dbReference type="EMBL" id="JANSUY010000014">
    <property type="protein sequence ID" value="MCR9016367.1"/>
    <property type="molecule type" value="Genomic_DNA"/>
</dbReference>
<dbReference type="RefSeq" id="WP_258424214.1">
    <property type="nucleotide sequence ID" value="NZ_JANAEZ010000004.1"/>
</dbReference>
<dbReference type="PANTHER" id="PTHR43448">
    <property type="entry name" value="PROTOHEME IX FARNESYLTRANSFERASE, MITOCHONDRIAL"/>
    <property type="match status" value="1"/>
</dbReference>
<dbReference type="InterPro" id="IPR030470">
    <property type="entry name" value="UbiA_prenylTrfase_CS"/>
</dbReference>
<reference evidence="10" key="1">
    <citation type="submission" date="2022-08" db="EMBL/GenBank/DDBJ databases">
        <authorList>
            <person name="Zhang D."/>
        </authorList>
    </citation>
    <scope>NUCLEOTIDE SEQUENCE</scope>
    <source>
        <strain evidence="10">XJ19-11</strain>
    </source>
</reference>
<keyword evidence="5 9" id="KW-1133">Transmembrane helix</keyword>
<feature type="transmembrane region" description="Helical" evidence="9">
    <location>
        <begin position="180"/>
        <end position="199"/>
    </location>
</feature>
<keyword evidence="4 9" id="KW-0812">Transmembrane</keyword>